<evidence type="ECO:0000256" key="1">
    <source>
        <dbReference type="ARBA" id="ARBA00009437"/>
    </source>
</evidence>
<dbReference type="GO" id="GO:0003700">
    <property type="term" value="F:DNA-binding transcription factor activity"/>
    <property type="evidence" value="ECO:0007669"/>
    <property type="project" value="InterPro"/>
</dbReference>
<organism evidence="3 4">
    <name type="scientific">Serratia odorifera</name>
    <dbReference type="NCBI Taxonomy" id="618"/>
    <lineage>
        <taxon>Bacteria</taxon>
        <taxon>Pseudomonadati</taxon>
        <taxon>Pseudomonadota</taxon>
        <taxon>Gammaproteobacteria</taxon>
        <taxon>Enterobacterales</taxon>
        <taxon>Yersiniaceae</taxon>
        <taxon>Serratia</taxon>
    </lineage>
</organism>
<dbReference type="EMBL" id="LR134117">
    <property type="protein sequence ID" value="VDZ65264.1"/>
    <property type="molecule type" value="Genomic_DNA"/>
</dbReference>
<dbReference type="PANTHER" id="PTHR30537">
    <property type="entry name" value="HTH-TYPE TRANSCRIPTIONAL REGULATOR"/>
    <property type="match status" value="1"/>
</dbReference>
<dbReference type="InterPro" id="IPR058163">
    <property type="entry name" value="LysR-type_TF_proteobact-type"/>
</dbReference>
<dbReference type="Gene3D" id="1.10.10.10">
    <property type="entry name" value="Winged helix-like DNA-binding domain superfamily/Winged helix DNA-binding domain"/>
    <property type="match status" value="1"/>
</dbReference>
<comment type="similarity">
    <text evidence="1">Belongs to the LysR transcriptional regulatory family.</text>
</comment>
<dbReference type="KEGG" id="sof:NCTC11214_05388"/>
<dbReference type="InterPro" id="IPR036390">
    <property type="entry name" value="WH_DNA-bd_sf"/>
</dbReference>
<feature type="domain" description="HTH lysR-type" evidence="2">
    <location>
        <begin position="7"/>
        <end position="64"/>
    </location>
</feature>
<accession>A0A3S4HW69</accession>
<dbReference type="AlphaFoldDB" id="A0A3S4HW69"/>
<dbReference type="SUPFAM" id="SSF46785">
    <property type="entry name" value="Winged helix' DNA-binding domain"/>
    <property type="match status" value="1"/>
</dbReference>
<protein>
    <submittedName>
        <fullName evidence="3">Transcriptional regulator</fullName>
    </submittedName>
</protein>
<dbReference type="InterPro" id="IPR036388">
    <property type="entry name" value="WH-like_DNA-bd_sf"/>
</dbReference>
<reference evidence="3 4" key="1">
    <citation type="submission" date="2018-12" db="EMBL/GenBank/DDBJ databases">
        <authorList>
            <consortium name="Pathogen Informatics"/>
        </authorList>
    </citation>
    <scope>NUCLEOTIDE SEQUENCE [LARGE SCALE GENOMIC DNA]</scope>
    <source>
        <strain evidence="3 4">NCTC11214</strain>
    </source>
</reference>
<proteinExistence type="inferred from homology"/>
<dbReference type="Proteomes" id="UP000281391">
    <property type="component" value="Chromosome"/>
</dbReference>
<evidence type="ECO:0000313" key="4">
    <source>
        <dbReference type="Proteomes" id="UP000281391"/>
    </source>
</evidence>
<dbReference type="PANTHER" id="PTHR30537:SF5">
    <property type="entry name" value="HTH-TYPE TRANSCRIPTIONAL ACTIVATOR TTDR-RELATED"/>
    <property type="match status" value="1"/>
</dbReference>
<dbReference type="PROSITE" id="PS50931">
    <property type="entry name" value="HTH_LYSR"/>
    <property type="match status" value="1"/>
</dbReference>
<evidence type="ECO:0000313" key="3">
    <source>
        <dbReference type="EMBL" id="VDZ65264.1"/>
    </source>
</evidence>
<name>A0A3S4HW69_SEROD</name>
<dbReference type="InterPro" id="IPR000847">
    <property type="entry name" value="LysR_HTH_N"/>
</dbReference>
<sequence length="78" mass="8646">MEDLQQITIRTMRLFVAIVELGNFSEVARREGIAASSVSRVVQQLESALQTQLLYRNTRGGSADRSRAAICPLRPLDA</sequence>
<gene>
    <name evidence="3" type="ORF">NCTC11214_05388</name>
</gene>
<evidence type="ECO:0000259" key="2">
    <source>
        <dbReference type="PROSITE" id="PS50931"/>
    </source>
</evidence>
<dbReference type="Pfam" id="PF00126">
    <property type="entry name" value="HTH_1"/>
    <property type="match status" value="1"/>
</dbReference>